<dbReference type="RefSeq" id="XP_040728923.1">
    <property type="nucleotide sequence ID" value="XM_040876517.1"/>
</dbReference>
<dbReference type="EMBL" id="MIKG01000001">
    <property type="protein sequence ID" value="RAO64406.1"/>
    <property type="molecule type" value="Genomic_DNA"/>
</dbReference>
<organism evidence="2 3">
    <name type="scientific">Talaromyces amestolkiae</name>
    <dbReference type="NCBI Taxonomy" id="1196081"/>
    <lineage>
        <taxon>Eukaryota</taxon>
        <taxon>Fungi</taxon>
        <taxon>Dikarya</taxon>
        <taxon>Ascomycota</taxon>
        <taxon>Pezizomycotina</taxon>
        <taxon>Eurotiomycetes</taxon>
        <taxon>Eurotiomycetidae</taxon>
        <taxon>Eurotiales</taxon>
        <taxon>Trichocomaceae</taxon>
        <taxon>Talaromyces</taxon>
        <taxon>Talaromyces sect. Talaromyces</taxon>
    </lineage>
</organism>
<feature type="compositionally biased region" description="Basic and acidic residues" evidence="1">
    <location>
        <begin position="155"/>
        <end position="195"/>
    </location>
</feature>
<dbReference type="InterPro" id="IPR013226">
    <property type="entry name" value="Pal1"/>
</dbReference>
<feature type="compositionally biased region" description="Basic and acidic residues" evidence="1">
    <location>
        <begin position="416"/>
        <end position="428"/>
    </location>
</feature>
<feature type="compositionally biased region" description="Polar residues" evidence="1">
    <location>
        <begin position="73"/>
        <end position="85"/>
    </location>
</feature>
<evidence type="ECO:0000256" key="1">
    <source>
        <dbReference type="SAM" id="MobiDB-lite"/>
    </source>
</evidence>
<feature type="region of interest" description="Disordered" evidence="1">
    <location>
        <begin position="245"/>
        <end position="279"/>
    </location>
</feature>
<gene>
    <name evidence="2" type="ORF">BHQ10_000418</name>
</gene>
<feature type="compositionally biased region" description="Polar residues" evidence="1">
    <location>
        <begin position="374"/>
        <end position="387"/>
    </location>
</feature>
<dbReference type="Pfam" id="PF08316">
    <property type="entry name" value="Pal1"/>
    <property type="match status" value="1"/>
</dbReference>
<name>A0A364KLH9_TALAM</name>
<protein>
    <recommendedName>
        <fullName evidence="4">Pal1 cell morphology protein</fullName>
    </recommendedName>
</protein>
<evidence type="ECO:0000313" key="2">
    <source>
        <dbReference type="EMBL" id="RAO64406.1"/>
    </source>
</evidence>
<dbReference type="PANTHER" id="PTHR28307">
    <property type="entry name" value="PROTEIN PAL1"/>
    <property type="match status" value="1"/>
</dbReference>
<comment type="caution">
    <text evidence="2">The sequence shown here is derived from an EMBL/GenBank/DDBJ whole genome shotgun (WGS) entry which is preliminary data.</text>
</comment>
<dbReference type="GO" id="GO:0005737">
    <property type="term" value="C:cytoplasm"/>
    <property type="evidence" value="ECO:0007669"/>
    <property type="project" value="TreeGrafter"/>
</dbReference>
<dbReference type="OrthoDB" id="5352132at2759"/>
<dbReference type="STRING" id="1196081.A0A364KLH9"/>
<feature type="compositionally biased region" description="Low complexity" evidence="1">
    <location>
        <begin position="388"/>
        <end position="401"/>
    </location>
</feature>
<feature type="compositionally biased region" description="Low complexity" evidence="1">
    <location>
        <begin position="111"/>
        <end position="122"/>
    </location>
</feature>
<feature type="compositionally biased region" description="Low complexity" evidence="1">
    <location>
        <begin position="429"/>
        <end position="441"/>
    </location>
</feature>
<dbReference type="PANTHER" id="PTHR28307:SF2">
    <property type="entry name" value="PROTEIN PAL1"/>
    <property type="match status" value="1"/>
</dbReference>
<feature type="region of interest" description="Disordered" evidence="1">
    <location>
        <begin position="338"/>
        <end position="484"/>
    </location>
</feature>
<feature type="compositionally biased region" description="Polar residues" evidence="1">
    <location>
        <begin position="16"/>
        <end position="26"/>
    </location>
</feature>
<evidence type="ECO:0000313" key="3">
    <source>
        <dbReference type="Proteomes" id="UP000249363"/>
    </source>
</evidence>
<reference evidence="2 3" key="1">
    <citation type="journal article" date="2017" name="Biotechnol. Biofuels">
        <title>Differential beta-glucosidase expression as a function of carbon source availability in Talaromyces amestolkiae: a genomic and proteomic approach.</title>
        <authorList>
            <person name="de Eugenio L.I."/>
            <person name="Mendez-Liter J.A."/>
            <person name="Nieto-Dominguez M."/>
            <person name="Alonso L."/>
            <person name="Gil-Munoz J."/>
            <person name="Barriuso J."/>
            <person name="Prieto A."/>
            <person name="Martinez M.J."/>
        </authorList>
    </citation>
    <scope>NUCLEOTIDE SEQUENCE [LARGE SCALE GENOMIC DNA]</scope>
    <source>
        <strain evidence="2 3">CIB</strain>
    </source>
</reference>
<keyword evidence="3" id="KW-1185">Reference proteome</keyword>
<dbReference type="Proteomes" id="UP000249363">
    <property type="component" value="Unassembled WGS sequence"/>
</dbReference>
<dbReference type="GeneID" id="63789635"/>
<evidence type="ECO:0008006" key="4">
    <source>
        <dbReference type="Google" id="ProtNLM"/>
    </source>
</evidence>
<dbReference type="AlphaFoldDB" id="A0A364KLH9"/>
<feature type="region of interest" description="Disordered" evidence="1">
    <location>
        <begin position="1"/>
        <end position="220"/>
    </location>
</feature>
<proteinExistence type="predicted"/>
<accession>A0A364KLH9</accession>
<sequence>MSLAPLSVPEHKPAQLSINLGSNNPFRNRAVSPSSTSPISPSPRPERPRSTNPFLDNTDMMSPQSAPAGAILSPSSEKQTFTGNTAELFENLSLKPSSKERRPAPPPPDKPSSSRPAAARPPTSRPRQETRDRERNRDQSNKKREEDPFDIFADPPKKESSRPSRPREGRTRPRRNSESSIMERPKAMDPEDERRRRERRHRERERERDGKPRSKRAPGYRLDVIDKLDVTSIFGTGLFHHDGPFDACNPNRNRKGSKQAPMQAFPKDSKNMALGGAGPNNSRLNLELIHGHTAEGYLDYSATGVKKEEAFDSARAEVIHGTESMGLGTSTFLEGTPASRAAIQRRQSESDQQPPAGGLQRTKSLAQKFKGINRTGTVRVTSPDSTQRSPASAGPTSGSSRTQERNPFFQDYDEAYDAKTGKIDEARIGGRNRASSSPRRAAGLERKTTNGSIGAEENRQNGGGFMNRMKSLRRPRPERRVPSE</sequence>
<feature type="compositionally biased region" description="Basic and acidic residues" evidence="1">
    <location>
        <begin position="126"/>
        <end position="146"/>
    </location>
</feature>